<organism evidence="2 3">
    <name type="scientific">Rhizoctonia solani AG-3 Rhs1AP</name>
    <dbReference type="NCBI Taxonomy" id="1086054"/>
    <lineage>
        <taxon>Eukaryota</taxon>
        <taxon>Fungi</taxon>
        <taxon>Dikarya</taxon>
        <taxon>Basidiomycota</taxon>
        <taxon>Agaricomycotina</taxon>
        <taxon>Agaricomycetes</taxon>
        <taxon>Cantharellales</taxon>
        <taxon>Ceratobasidiaceae</taxon>
        <taxon>Rhizoctonia</taxon>
    </lineage>
</organism>
<evidence type="ECO:0000256" key="1">
    <source>
        <dbReference type="SAM" id="MobiDB-lite"/>
    </source>
</evidence>
<proteinExistence type="predicted"/>
<sequence>MVKAAATKSKAATSRAVSSSKEPILPTSRAGSVAPEPLPTPEDSVPFVKPLTATAAKAFLFGQNYLESKTETVSASLCSNLLAAIAAHPDATETICALVSSVRLILPSAFELVCETNARLTAIADKVDTLLASSDKESPAPLPPSTSQTWRETG</sequence>
<feature type="region of interest" description="Disordered" evidence="1">
    <location>
        <begin position="134"/>
        <end position="154"/>
    </location>
</feature>
<reference evidence="3" key="1">
    <citation type="journal article" date="2014" name="Genome Announc.">
        <title>Draft genome sequence of the plant-pathogenic soil fungus Rhizoctonia solani anastomosis group 3 strain Rhs1AP.</title>
        <authorList>
            <person name="Cubeta M.A."/>
            <person name="Thomas E."/>
            <person name="Dean R.A."/>
            <person name="Jabaji S."/>
            <person name="Neate S.M."/>
            <person name="Tavantzis S."/>
            <person name="Toda T."/>
            <person name="Vilgalys R."/>
            <person name="Bharathan N."/>
            <person name="Fedorova-Abrams N."/>
            <person name="Pakala S.B."/>
            <person name="Pakala S.M."/>
            <person name="Zafar N."/>
            <person name="Joardar V."/>
            <person name="Losada L."/>
            <person name="Nierman W.C."/>
        </authorList>
    </citation>
    <scope>NUCLEOTIDE SEQUENCE [LARGE SCALE GENOMIC DNA]</scope>
    <source>
        <strain evidence="3">AG-3</strain>
    </source>
</reference>
<feature type="compositionally biased region" description="Polar residues" evidence="1">
    <location>
        <begin position="145"/>
        <end position="154"/>
    </location>
</feature>
<gene>
    <name evidence="2" type="ORF">RSOL_246470</name>
</gene>
<dbReference type="OrthoDB" id="3307391at2759"/>
<dbReference type="EMBL" id="JATN01000321">
    <property type="protein sequence ID" value="EUC58284.1"/>
    <property type="molecule type" value="Genomic_DNA"/>
</dbReference>
<evidence type="ECO:0000313" key="2">
    <source>
        <dbReference type="EMBL" id="EUC58284.1"/>
    </source>
</evidence>
<dbReference type="Proteomes" id="UP000030108">
    <property type="component" value="Unassembled WGS sequence"/>
</dbReference>
<feature type="compositionally biased region" description="Low complexity" evidence="1">
    <location>
        <begin position="1"/>
        <end position="21"/>
    </location>
</feature>
<name>A0A0A1UHK2_9AGAM</name>
<dbReference type="AlphaFoldDB" id="A0A0A1UHK2"/>
<accession>A0A0A1UHK2</accession>
<evidence type="ECO:0000313" key="3">
    <source>
        <dbReference type="Proteomes" id="UP000030108"/>
    </source>
</evidence>
<feature type="non-terminal residue" evidence="2">
    <location>
        <position position="154"/>
    </location>
</feature>
<protein>
    <submittedName>
        <fullName evidence="2">Uncharacterized protein</fullName>
    </submittedName>
</protein>
<feature type="region of interest" description="Disordered" evidence="1">
    <location>
        <begin position="1"/>
        <end position="41"/>
    </location>
</feature>
<comment type="caution">
    <text evidence="2">The sequence shown here is derived from an EMBL/GenBank/DDBJ whole genome shotgun (WGS) entry which is preliminary data.</text>
</comment>